<comment type="cofactor">
    <cofactor evidence="2">
        <name>Mn(2+)</name>
        <dbReference type="ChEBI" id="CHEBI:29035"/>
    </cofactor>
</comment>
<protein>
    <recommendedName>
        <fullName evidence="8">5'-deoxynucleotidase</fullName>
        <ecNumber evidence="8">3.1.3.89</ecNumber>
    </recommendedName>
</protein>
<comment type="catalytic activity">
    <reaction evidence="1">
        <text>a 2'-deoxyribonucleoside 5'-phosphate + H2O = a 2'-deoxyribonucleoside + phosphate</text>
        <dbReference type="Rhea" id="RHEA:36167"/>
        <dbReference type="ChEBI" id="CHEBI:15377"/>
        <dbReference type="ChEBI" id="CHEBI:18274"/>
        <dbReference type="ChEBI" id="CHEBI:43474"/>
        <dbReference type="ChEBI" id="CHEBI:65317"/>
        <dbReference type="EC" id="3.1.3.89"/>
    </reaction>
</comment>
<dbReference type="Pfam" id="PF13023">
    <property type="entry name" value="HD_3"/>
    <property type="match status" value="1"/>
</dbReference>
<name>A0A196S763_BLAHN</name>
<dbReference type="PANTHER" id="PTHR11845">
    <property type="entry name" value="5'-DEOXYNUCLEOTIDASE HDDC2"/>
    <property type="match status" value="1"/>
</dbReference>
<keyword evidence="14" id="KW-1185">Reference proteome</keyword>
<dbReference type="AlphaFoldDB" id="A0A196S763"/>
<reference evidence="13 14" key="1">
    <citation type="submission" date="2016-05" db="EMBL/GenBank/DDBJ databases">
        <title>Nuclear genome of Blastocystis sp. subtype 1 NandII.</title>
        <authorList>
            <person name="Gentekaki E."/>
            <person name="Curtis B."/>
            <person name="Stairs C."/>
            <person name="Eme L."/>
            <person name="Herman E."/>
            <person name="Klimes V."/>
            <person name="Arias M.C."/>
            <person name="Elias M."/>
            <person name="Hilliou F."/>
            <person name="Klute M."/>
            <person name="Malik S.-B."/>
            <person name="Pightling A."/>
            <person name="Rachubinski R."/>
            <person name="Salas D."/>
            <person name="Schlacht A."/>
            <person name="Suga H."/>
            <person name="Archibald J."/>
            <person name="Ball S.G."/>
            <person name="Clark G."/>
            <person name="Dacks J."/>
            <person name="Van Der Giezen M."/>
            <person name="Tsaousis A."/>
            <person name="Roger A."/>
        </authorList>
    </citation>
    <scope>NUCLEOTIDE SEQUENCE [LARGE SCALE GENOMIC DNA]</scope>
    <source>
        <strain evidence="14">ATCC 50177 / NandII</strain>
    </source>
</reference>
<dbReference type="GO" id="GO:0046872">
    <property type="term" value="F:metal ion binding"/>
    <property type="evidence" value="ECO:0007669"/>
    <property type="project" value="UniProtKB-KW"/>
</dbReference>
<evidence type="ECO:0000256" key="3">
    <source>
        <dbReference type="ARBA" id="ARBA00001941"/>
    </source>
</evidence>
<accession>A0A196S763</accession>
<keyword evidence="11" id="KW-0460">Magnesium</keyword>
<dbReference type="PANTHER" id="PTHR11845:SF13">
    <property type="entry name" value="5'-DEOXYNUCLEOTIDASE HDDC2"/>
    <property type="match status" value="1"/>
</dbReference>
<dbReference type="InterPro" id="IPR006674">
    <property type="entry name" value="HD_domain"/>
</dbReference>
<comment type="function">
    <text evidence="5">Catalyzes the dephosphorylation of the nucleoside 5'-monophosphates deoxyadenosine monophosphate (dAMP), deoxycytidine monophosphate (dCMP), deoxyguanosine monophosphate (dGMP) and deoxythymidine monophosphate (dTMP).</text>
</comment>
<feature type="domain" description="HD/PDEase" evidence="12">
    <location>
        <begin position="31"/>
        <end position="146"/>
    </location>
</feature>
<dbReference type="InterPro" id="IPR003607">
    <property type="entry name" value="HD/PDEase_dom"/>
</dbReference>
<evidence type="ECO:0000256" key="4">
    <source>
        <dbReference type="ARBA" id="ARBA00001946"/>
    </source>
</evidence>
<dbReference type="Proteomes" id="UP000078348">
    <property type="component" value="Unassembled WGS sequence"/>
</dbReference>
<proteinExistence type="inferred from homology"/>
<dbReference type="EMBL" id="LXWW01000578">
    <property type="protein sequence ID" value="OAO11824.1"/>
    <property type="molecule type" value="Genomic_DNA"/>
</dbReference>
<evidence type="ECO:0000256" key="7">
    <source>
        <dbReference type="ARBA" id="ARBA00011738"/>
    </source>
</evidence>
<evidence type="ECO:0000256" key="11">
    <source>
        <dbReference type="ARBA" id="ARBA00022842"/>
    </source>
</evidence>
<dbReference type="EC" id="3.1.3.89" evidence="8"/>
<dbReference type="Gene3D" id="1.10.3210.10">
    <property type="entry name" value="Hypothetical protein af1432"/>
    <property type="match status" value="1"/>
</dbReference>
<dbReference type="GO" id="GO:0009159">
    <property type="term" value="P:deoxyribonucleoside monophosphate catabolic process"/>
    <property type="evidence" value="ECO:0007669"/>
    <property type="project" value="UniProtKB-ARBA"/>
</dbReference>
<evidence type="ECO:0000256" key="5">
    <source>
        <dbReference type="ARBA" id="ARBA00004074"/>
    </source>
</evidence>
<comment type="similarity">
    <text evidence="6">Belongs to the HDDC2 family.</text>
</comment>
<evidence type="ECO:0000256" key="6">
    <source>
        <dbReference type="ARBA" id="ARBA00009999"/>
    </source>
</evidence>
<dbReference type="GO" id="GO:0005737">
    <property type="term" value="C:cytoplasm"/>
    <property type="evidence" value="ECO:0007669"/>
    <property type="project" value="TreeGrafter"/>
</dbReference>
<evidence type="ECO:0000256" key="2">
    <source>
        <dbReference type="ARBA" id="ARBA00001936"/>
    </source>
</evidence>
<comment type="subunit">
    <text evidence="7">Homodimer.</text>
</comment>
<evidence type="ECO:0000313" key="13">
    <source>
        <dbReference type="EMBL" id="OAO11824.1"/>
    </source>
</evidence>
<dbReference type="InterPro" id="IPR039356">
    <property type="entry name" value="YfbR/HDDC2"/>
</dbReference>
<dbReference type="STRING" id="478820.A0A196S763"/>
<evidence type="ECO:0000256" key="9">
    <source>
        <dbReference type="ARBA" id="ARBA00022723"/>
    </source>
</evidence>
<evidence type="ECO:0000256" key="8">
    <source>
        <dbReference type="ARBA" id="ARBA00012964"/>
    </source>
</evidence>
<evidence type="ECO:0000313" key="14">
    <source>
        <dbReference type="Proteomes" id="UP000078348"/>
    </source>
</evidence>
<keyword evidence="9" id="KW-0479">Metal-binding</keyword>
<evidence type="ECO:0000259" key="12">
    <source>
        <dbReference type="SMART" id="SM00471"/>
    </source>
</evidence>
<comment type="cofactor">
    <cofactor evidence="3">
        <name>Co(2+)</name>
        <dbReference type="ChEBI" id="CHEBI:48828"/>
    </cofactor>
</comment>
<dbReference type="FunFam" id="1.10.3210.10:FF:000011">
    <property type="entry name" value="HD domain-containing protein 2"/>
    <property type="match status" value="1"/>
</dbReference>
<evidence type="ECO:0000256" key="10">
    <source>
        <dbReference type="ARBA" id="ARBA00022801"/>
    </source>
</evidence>
<organism evidence="13 14">
    <name type="scientific">Blastocystis sp. subtype 1 (strain ATCC 50177 / NandII)</name>
    <dbReference type="NCBI Taxonomy" id="478820"/>
    <lineage>
        <taxon>Eukaryota</taxon>
        <taxon>Sar</taxon>
        <taxon>Stramenopiles</taxon>
        <taxon>Bigyra</taxon>
        <taxon>Opalozoa</taxon>
        <taxon>Opalinata</taxon>
        <taxon>Blastocystidae</taxon>
        <taxon>Blastocystis</taxon>
    </lineage>
</organism>
<comment type="caution">
    <text evidence="13">The sequence shown here is derived from an EMBL/GenBank/DDBJ whole genome shotgun (WGS) entry which is preliminary data.</text>
</comment>
<dbReference type="SMART" id="SM00471">
    <property type="entry name" value="HDc"/>
    <property type="match status" value="1"/>
</dbReference>
<sequence>MDPATLSAFFDICDKLKKTKRTGWVYRNVSDPESVADHSWRVAMMAFFIEDPFVDKVHCMKMGLIHDLAESLVGDITPVDNVTVEDKHAMEKSAFQKIVSDFPQPLADELVGLWQEYEDQQTIMSHYVFDFDKLDMLIQANQYEMDQGVDLQEFFDSTAHLFKTPYGKSQIALLQKKREERLRNNREKA</sequence>
<gene>
    <name evidence="13" type="ORF">AV274_6525</name>
</gene>
<evidence type="ECO:0000256" key="1">
    <source>
        <dbReference type="ARBA" id="ARBA00001638"/>
    </source>
</evidence>
<dbReference type="OrthoDB" id="10254258at2759"/>
<dbReference type="SUPFAM" id="SSF109604">
    <property type="entry name" value="HD-domain/PDEase-like"/>
    <property type="match status" value="1"/>
</dbReference>
<comment type="cofactor">
    <cofactor evidence="4">
        <name>Mg(2+)</name>
        <dbReference type="ChEBI" id="CHEBI:18420"/>
    </cofactor>
</comment>
<dbReference type="GO" id="GO:0002953">
    <property type="term" value="F:5'-deoxynucleotidase activity"/>
    <property type="evidence" value="ECO:0007669"/>
    <property type="project" value="UniProtKB-EC"/>
</dbReference>
<keyword evidence="10" id="KW-0378">Hydrolase</keyword>